<dbReference type="OrthoDB" id="2115822at2759"/>
<evidence type="ECO:0000256" key="12">
    <source>
        <dbReference type="ARBA" id="ARBA00023326"/>
    </source>
</evidence>
<dbReference type="Gene3D" id="2.60.120.180">
    <property type="match status" value="1"/>
</dbReference>
<dbReference type="SUPFAM" id="SSF49899">
    <property type="entry name" value="Concanavalin A-like lectins/glucanases"/>
    <property type="match status" value="1"/>
</dbReference>
<comment type="pathway">
    <text evidence="3 13 14">Glycan degradation; xylan degradation.</text>
</comment>
<feature type="active site" description="Nucleophile" evidence="13">
    <location>
        <position position="120"/>
    </location>
</feature>
<sequence length="224" mass="23759">MKFSTALIGVFAASRAVAAPAAEPVVAVDAASNEPAQLINIDKRASLNYVQNYNGNAANFQYDENAGTFSAKWGGNTDFVVGLGWTTGSARTINYSGTYSASGSGSYLAVYGWINSPQAEYYVVESYGSYDPCSQATKLGTVESDGGTYTVCTDTRTNQPSITGTSTFTQYWSVRQTQRTSGTVTTANHFQVWAQHGFGNSNFNYQVMAVEAFSGSGSASVTVS</sequence>
<comment type="similarity">
    <text evidence="4 13 14">Belongs to the glycosyl hydrolase 11 (cellulase G) family.</text>
</comment>
<dbReference type="GO" id="GO:0045493">
    <property type="term" value="P:xylan catabolic process"/>
    <property type="evidence" value="ECO:0007669"/>
    <property type="project" value="UniProtKB-UniRule"/>
</dbReference>
<evidence type="ECO:0000256" key="8">
    <source>
        <dbReference type="ARBA" id="ARBA00022729"/>
    </source>
</evidence>
<dbReference type="InterPro" id="IPR013319">
    <property type="entry name" value="GH11/12"/>
</dbReference>
<evidence type="ECO:0000256" key="11">
    <source>
        <dbReference type="ARBA" id="ARBA00023295"/>
    </source>
</evidence>
<dbReference type="Proteomes" id="UP000800094">
    <property type="component" value="Unassembled WGS sequence"/>
</dbReference>
<feature type="chain" id="PRO_5025345772" description="Endo-1,4-beta-xylanase" evidence="15">
    <location>
        <begin position="19"/>
        <end position="224"/>
    </location>
</feature>
<evidence type="ECO:0000313" key="18">
    <source>
        <dbReference type="Proteomes" id="UP000800094"/>
    </source>
</evidence>
<accession>A0A6A6I5U5</accession>
<evidence type="ECO:0000256" key="14">
    <source>
        <dbReference type="RuleBase" id="RU362015"/>
    </source>
</evidence>
<evidence type="ECO:0000256" key="9">
    <source>
        <dbReference type="ARBA" id="ARBA00022801"/>
    </source>
</evidence>
<evidence type="ECO:0000259" key="16">
    <source>
        <dbReference type="PROSITE" id="PS51761"/>
    </source>
</evidence>
<dbReference type="GeneID" id="54589128"/>
<keyword evidence="7 13" id="KW-0858">Xylan degradation</keyword>
<gene>
    <name evidence="17" type="ORF">BU26DRAFT_607892</name>
</gene>
<dbReference type="PROSITE" id="PS00776">
    <property type="entry name" value="GH11_1"/>
    <property type="match status" value="1"/>
</dbReference>
<dbReference type="InterPro" id="IPR001137">
    <property type="entry name" value="Glyco_hydro_11"/>
</dbReference>
<organism evidence="17 18">
    <name type="scientific">Trematosphaeria pertusa</name>
    <dbReference type="NCBI Taxonomy" id="390896"/>
    <lineage>
        <taxon>Eukaryota</taxon>
        <taxon>Fungi</taxon>
        <taxon>Dikarya</taxon>
        <taxon>Ascomycota</taxon>
        <taxon>Pezizomycotina</taxon>
        <taxon>Dothideomycetes</taxon>
        <taxon>Pleosporomycetidae</taxon>
        <taxon>Pleosporales</taxon>
        <taxon>Massarineae</taxon>
        <taxon>Trematosphaeriaceae</taxon>
        <taxon>Trematosphaeria</taxon>
    </lineage>
</organism>
<dbReference type="PANTHER" id="PTHR46828">
    <property type="entry name" value="ENDO-1,4-BETA-XYLANASE A-RELATED"/>
    <property type="match status" value="1"/>
</dbReference>
<dbReference type="InterPro" id="IPR013320">
    <property type="entry name" value="ConA-like_dom_sf"/>
</dbReference>
<evidence type="ECO:0000256" key="1">
    <source>
        <dbReference type="ARBA" id="ARBA00000681"/>
    </source>
</evidence>
<evidence type="ECO:0000256" key="3">
    <source>
        <dbReference type="ARBA" id="ARBA00004851"/>
    </source>
</evidence>
<dbReference type="PROSITE" id="PS51761">
    <property type="entry name" value="GH11_3"/>
    <property type="match status" value="1"/>
</dbReference>
<dbReference type="PANTHER" id="PTHR46828:SF2">
    <property type="entry name" value="ENDO-1,4-BETA-XYLANASE A-RELATED"/>
    <property type="match status" value="1"/>
</dbReference>
<keyword evidence="11 13" id="KW-0326">Glycosidase</keyword>
<dbReference type="GO" id="GO:0005576">
    <property type="term" value="C:extracellular region"/>
    <property type="evidence" value="ECO:0007669"/>
    <property type="project" value="UniProtKB-SubCell"/>
</dbReference>
<keyword evidence="18" id="KW-1185">Reference proteome</keyword>
<dbReference type="RefSeq" id="XP_033680701.1">
    <property type="nucleotide sequence ID" value="XM_033835798.1"/>
</dbReference>
<evidence type="ECO:0000256" key="6">
    <source>
        <dbReference type="ARBA" id="ARBA00022525"/>
    </source>
</evidence>
<evidence type="ECO:0000256" key="13">
    <source>
        <dbReference type="PROSITE-ProRule" id="PRU01097"/>
    </source>
</evidence>
<keyword evidence="12 13" id="KW-0624">Polysaccharide degradation</keyword>
<dbReference type="UniPathway" id="UPA00114"/>
<evidence type="ECO:0000256" key="5">
    <source>
        <dbReference type="ARBA" id="ARBA00012590"/>
    </source>
</evidence>
<comment type="catalytic activity">
    <reaction evidence="1 13 14">
        <text>Endohydrolysis of (1-&gt;4)-beta-D-xylosidic linkages in xylans.</text>
        <dbReference type="EC" id="3.2.1.8"/>
    </reaction>
</comment>
<dbReference type="InterPro" id="IPR033123">
    <property type="entry name" value="GH11_dom"/>
</dbReference>
<feature type="domain" description="GH11" evidence="16">
    <location>
        <begin position="36"/>
        <end position="224"/>
    </location>
</feature>
<evidence type="ECO:0000313" key="17">
    <source>
        <dbReference type="EMBL" id="KAF2245697.1"/>
    </source>
</evidence>
<dbReference type="GO" id="GO:0031176">
    <property type="term" value="F:endo-1,4-beta-xylanase activity"/>
    <property type="evidence" value="ECO:0007669"/>
    <property type="project" value="UniProtKB-UniRule"/>
</dbReference>
<dbReference type="InterPro" id="IPR018208">
    <property type="entry name" value="GH11_AS_1"/>
</dbReference>
<keyword evidence="8 15" id="KW-0732">Signal</keyword>
<dbReference type="EC" id="3.2.1.8" evidence="5 13"/>
<dbReference type="FunFam" id="2.60.120.180:FF:000002">
    <property type="entry name" value="Endo-1,4-beta-xylanase A"/>
    <property type="match status" value="1"/>
</dbReference>
<dbReference type="Pfam" id="PF00457">
    <property type="entry name" value="Glyco_hydro_11"/>
    <property type="match status" value="1"/>
</dbReference>
<evidence type="ECO:0000256" key="7">
    <source>
        <dbReference type="ARBA" id="ARBA00022651"/>
    </source>
</evidence>
<name>A0A6A6I5U5_9PLEO</name>
<dbReference type="PRINTS" id="PR00911">
    <property type="entry name" value="GLHYDRLASE11"/>
</dbReference>
<evidence type="ECO:0000256" key="10">
    <source>
        <dbReference type="ARBA" id="ARBA00023277"/>
    </source>
</evidence>
<keyword evidence="9 13" id="KW-0378">Hydrolase</keyword>
<protein>
    <recommendedName>
        <fullName evidence="5 13">Endo-1,4-beta-xylanase</fullName>
        <ecNumber evidence="5 13">3.2.1.8</ecNumber>
    </recommendedName>
</protein>
<keyword evidence="6" id="KW-0964">Secreted</keyword>
<evidence type="ECO:0000256" key="15">
    <source>
        <dbReference type="SAM" id="SignalP"/>
    </source>
</evidence>
<dbReference type="AlphaFoldDB" id="A0A6A6I5U5"/>
<evidence type="ECO:0000256" key="2">
    <source>
        <dbReference type="ARBA" id="ARBA00004613"/>
    </source>
</evidence>
<reference evidence="17" key="1">
    <citation type="journal article" date="2020" name="Stud. Mycol.">
        <title>101 Dothideomycetes genomes: a test case for predicting lifestyles and emergence of pathogens.</title>
        <authorList>
            <person name="Haridas S."/>
            <person name="Albert R."/>
            <person name="Binder M."/>
            <person name="Bloem J."/>
            <person name="Labutti K."/>
            <person name="Salamov A."/>
            <person name="Andreopoulos B."/>
            <person name="Baker S."/>
            <person name="Barry K."/>
            <person name="Bills G."/>
            <person name="Bluhm B."/>
            <person name="Cannon C."/>
            <person name="Castanera R."/>
            <person name="Culley D."/>
            <person name="Daum C."/>
            <person name="Ezra D."/>
            <person name="Gonzalez J."/>
            <person name="Henrissat B."/>
            <person name="Kuo A."/>
            <person name="Liang C."/>
            <person name="Lipzen A."/>
            <person name="Lutzoni F."/>
            <person name="Magnuson J."/>
            <person name="Mondo S."/>
            <person name="Nolan M."/>
            <person name="Ohm R."/>
            <person name="Pangilinan J."/>
            <person name="Park H.-J."/>
            <person name="Ramirez L."/>
            <person name="Alfaro M."/>
            <person name="Sun H."/>
            <person name="Tritt A."/>
            <person name="Yoshinaga Y."/>
            <person name="Zwiers L.-H."/>
            <person name="Turgeon B."/>
            <person name="Goodwin S."/>
            <person name="Spatafora J."/>
            <person name="Crous P."/>
            <person name="Grigoriev I."/>
        </authorList>
    </citation>
    <scope>NUCLEOTIDE SEQUENCE</scope>
    <source>
        <strain evidence="17">CBS 122368</strain>
    </source>
</reference>
<keyword evidence="10 13" id="KW-0119">Carbohydrate metabolism</keyword>
<feature type="signal peptide" evidence="15">
    <location>
        <begin position="1"/>
        <end position="18"/>
    </location>
</feature>
<feature type="active site" description="Proton donor" evidence="13">
    <location>
        <position position="211"/>
    </location>
</feature>
<proteinExistence type="inferred from homology"/>
<comment type="subcellular location">
    <subcellularLocation>
        <location evidence="2">Secreted</location>
    </subcellularLocation>
</comment>
<dbReference type="EMBL" id="ML987200">
    <property type="protein sequence ID" value="KAF2245697.1"/>
    <property type="molecule type" value="Genomic_DNA"/>
</dbReference>
<evidence type="ECO:0000256" key="4">
    <source>
        <dbReference type="ARBA" id="ARBA00007792"/>
    </source>
</evidence>